<feature type="signal peptide" evidence="16">
    <location>
        <begin position="1"/>
        <end position="30"/>
    </location>
</feature>
<dbReference type="InterPro" id="IPR000531">
    <property type="entry name" value="Beta-barrel_TonB"/>
</dbReference>
<evidence type="ECO:0000313" key="19">
    <source>
        <dbReference type="EMBL" id="MDR6942450.1"/>
    </source>
</evidence>
<protein>
    <submittedName>
        <fullName evidence="19">Iron complex outermembrane receptor protein</fullName>
    </submittedName>
</protein>
<dbReference type="InterPro" id="IPR039426">
    <property type="entry name" value="TonB-dep_rcpt-like"/>
</dbReference>
<accession>A0ABU1TC92</accession>
<evidence type="ECO:0000256" key="13">
    <source>
        <dbReference type="ARBA" id="ARBA00023237"/>
    </source>
</evidence>
<dbReference type="InterPro" id="IPR012910">
    <property type="entry name" value="Plug_dom"/>
</dbReference>
<dbReference type="NCBIfam" id="TIGR01783">
    <property type="entry name" value="TonB-siderophor"/>
    <property type="match status" value="1"/>
</dbReference>
<dbReference type="Pfam" id="PF07715">
    <property type="entry name" value="Plug"/>
    <property type="match status" value="1"/>
</dbReference>
<keyword evidence="11 14" id="KW-0472">Membrane</keyword>
<reference evidence="19 20" key="1">
    <citation type="submission" date="2023-07" db="EMBL/GenBank/DDBJ databases">
        <title>Sorghum-associated microbial communities from plants grown in Nebraska, USA.</title>
        <authorList>
            <person name="Schachtman D."/>
        </authorList>
    </citation>
    <scope>NUCLEOTIDE SEQUENCE [LARGE SCALE GENOMIC DNA]</scope>
    <source>
        <strain evidence="19 20">3262</strain>
    </source>
</reference>
<evidence type="ECO:0000256" key="12">
    <source>
        <dbReference type="ARBA" id="ARBA00023170"/>
    </source>
</evidence>
<evidence type="ECO:0000256" key="16">
    <source>
        <dbReference type="SAM" id="SignalP"/>
    </source>
</evidence>
<evidence type="ECO:0000256" key="14">
    <source>
        <dbReference type="PROSITE-ProRule" id="PRU01360"/>
    </source>
</evidence>
<keyword evidence="10 15" id="KW-0798">TonB box</keyword>
<evidence type="ECO:0000256" key="5">
    <source>
        <dbReference type="ARBA" id="ARBA00022496"/>
    </source>
</evidence>
<evidence type="ECO:0000256" key="15">
    <source>
        <dbReference type="RuleBase" id="RU003357"/>
    </source>
</evidence>
<dbReference type="Gene3D" id="2.60.40.1120">
    <property type="entry name" value="Carboxypeptidase-like, regulatory domain"/>
    <property type="match status" value="1"/>
</dbReference>
<dbReference type="Proteomes" id="UP001247620">
    <property type="component" value="Unassembled WGS sequence"/>
</dbReference>
<gene>
    <name evidence="19" type="ORF">J2W55_002292</name>
</gene>
<dbReference type="Gene3D" id="2.170.130.10">
    <property type="entry name" value="TonB-dependent receptor, plug domain"/>
    <property type="match status" value="1"/>
</dbReference>
<comment type="similarity">
    <text evidence="2 14 15">Belongs to the TonB-dependent receptor family.</text>
</comment>
<keyword evidence="5" id="KW-0410">Iron transport</keyword>
<dbReference type="Pfam" id="PF13715">
    <property type="entry name" value="CarbopepD_reg_2"/>
    <property type="match status" value="1"/>
</dbReference>
<dbReference type="PANTHER" id="PTHR32552">
    <property type="entry name" value="FERRICHROME IRON RECEPTOR-RELATED"/>
    <property type="match status" value="1"/>
</dbReference>
<feature type="domain" description="TonB-dependent receptor-like beta-barrel" evidence="17">
    <location>
        <begin position="341"/>
        <end position="774"/>
    </location>
</feature>
<dbReference type="InterPro" id="IPR010105">
    <property type="entry name" value="TonB_sidphr_rcpt"/>
</dbReference>
<feature type="chain" id="PRO_5046707039" evidence="16">
    <location>
        <begin position="31"/>
        <end position="809"/>
    </location>
</feature>
<keyword evidence="12 19" id="KW-0675">Receptor</keyword>
<keyword evidence="20" id="KW-1185">Reference proteome</keyword>
<dbReference type="InterPro" id="IPR036942">
    <property type="entry name" value="Beta-barrel_TonB_sf"/>
</dbReference>
<proteinExistence type="inferred from homology"/>
<dbReference type="InterPro" id="IPR037066">
    <property type="entry name" value="Plug_dom_sf"/>
</dbReference>
<evidence type="ECO:0000256" key="6">
    <source>
        <dbReference type="ARBA" id="ARBA00022692"/>
    </source>
</evidence>
<evidence type="ECO:0000256" key="9">
    <source>
        <dbReference type="ARBA" id="ARBA00023065"/>
    </source>
</evidence>
<evidence type="ECO:0000256" key="11">
    <source>
        <dbReference type="ARBA" id="ARBA00023136"/>
    </source>
</evidence>
<comment type="caution">
    <text evidence="19">The sequence shown here is derived from an EMBL/GenBank/DDBJ whole genome shotgun (WGS) entry which is preliminary data.</text>
</comment>
<dbReference type="Gene3D" id="2.40.170.20">
    <property type="entry name" value="TonB-dependent receptor, beta-barrel domain"/>
    <property type="match status" value="1"/>
</dbReference>
<dbReference type="SUPFAM" id="SSF56935">
    <property type="entry name" value="Porins"/>
    <property type="match status" value="1"/>
</dbReference>
<comment type="subcellular location">
    <subcellularLocation>
        <location evidence="1 14">Cell outer membrane</location>
        <topology evidence="1 14">Multi-pass membrane protein</topology>
    </subcellularLocation>
</comment>
<keyword evidence="9" id="KW-0406">Ion transport</keyword>
<keyword evidence="13 14" id="KW-0998">Cell outer membrane</keyword>
<name>A0ABU1TC92_9SPHI</name>
<keyword evidence="8" id="KW-0408">Iron</keyword>
<feature type="domain" description="TonB-dependent receptor plug" evidence="18">
    <location>
        <begin position="145"/>
        <end position="243"/>
    </location>
</feature>
<dbReference type="InterPro" id="IPR008969">
    <property type="entry name" value="CarboxyPept-like_regulatory"/>
</dbReference>
<keyword evidence="7 16" id="KW-0732">Signal</keyword>
<keyword evidence="3 14" id="KW-0813">Transport</keyword>
<evidence type="ECO:0000256" key="1">
    <source>
        <dbReference type="ARBA" id="ARBA00004571"/>
    </source>
</evidence>
<keyword evidence="4 14" id="KW-1134">Transmembrane beta strand</keyword>
<dbReference type="Pfam" id="PF00593">
    <property type="entry name" value="TonB_dep_Rec_b-barrel"/>
    <property type="match status" value="1"/>
</dbReference>
<dbReference type="PROSITE" id="PS52016">
    <property type="entry name" value="TONB_DEPENDENT_REC_3"/>
    <property type="match status" value="1"/>
</dbReference>
<dbReference type="CDD" id="cd01347">
    <property type="entry name" value="ligand_gated_channel"/>
    <property type="match status" value="1"/>
</dbReference>
<dbReference type="RefSeq" id="WP_310095679.1">
    <property type="nucleotide sequence ID" value="NZ_JAVDUU010000002.1"/>
</dbReference>
<evidence type="ECO:0000259" key="17">
    <source>
        <dbReference type="Pfam" id="PF00593"/>
    </source>
</evidence>
<evidence type="ECO:0000256" key="4">
    <source>
        <dbReference type="ARBA" id="ARBA00022452"/>
    </source>
</evidence>
<dbReference type="EMBL" id="JAVDUU010000002">
    <property type="protein sequence ID" value="MDR6942450.1"/>
    <property type="molecule type" value="Genomic_DNA"/>
</dbReference>
<dbReference type="PANTHER" id="PTHR32552:SF68">
    <property type="entry name" value="FERRICHROME OUTER MEMBRANE TRANSPORTER_PHAGE RECEPTOR"/>
    <property type="match status" value="1"/>
</dbReference>
<evidence type="ECO:0000313" key="20">
    <source>
        <dbReference type="Proteomes" id="UP001247620"/>
    </source>
</evidence>
<evidence type="ECO:0000256" key="3">
    <source>
        <dbReference type="ARBA" id="ARBA00022448"/>
    </source>
</evidence>
<evidence type="ECO:0000256" key="10">
    <source>
        <dbReference type="ARBA" id="ARBA00023077"/>
    </source>
</evidence>
<evidence type="ECO:0000256" key="7">
    <source>
        <dbReference type="ARBA" id="ARBA00022729"/>
    </source>
</evidence>
<dbReference type="SUPFAM" id="SSF49464">
    <property type="entry name" value="Carboxypeptidase regulatory domain-like"/>
    <property type="match status" value="1"/>
</dbReference>
<evidence type="ECO:0000256" key="2">
    <source>
        <dbReference type="ARBA" id="ARBA00009810"/>
    </source>
</evidence>
<evidence type="ECO:0000259" key="18">
    <source>
        <dbReference type="Pfam" id="PF07715"/>
    </source>
</evidence>
<keyword evidence="6 14" id="KW-0812">Transmembrane</keyword>
<organism evidence="19 20">
    <name type="scientific">Mucilaginibacter pocheonensis</name>
    <dbReference type="NCBI Taxonomy" id="398050"/>
    <lineage>
        <taxon>Bacteria</taxon>
        <taxon>Pseudomonadati</taxon>
        <taxon>Bacteroidota</taxon>
        <taxon>Sphingobacteriia</taxon>
        <taxon>Sphingobacteriales</taxon>
        <taxon>Sphingobacteriaceae</taxon>
        <taxon>Mucilaginibacter</taxon>
    </lineage>
</organism>
<evidence type="ECO:0000256" key="8">
    <source>
        <dbReference type="ARBA" id="ARBA00023004"/>
    </source>
</evidence>
<sequence>MAKNQYSFHKILSLSIFSILLLLHSTIVTAQQTKGTIKGHIKIQNDGPAENVSVTLKGTKYGTITNENGDFTLRVPQGRYTIVISHVSQKAQEAQVEVMAGHPAIANFVLAENANQLNEVAISGKRQKYKTDLPSNSLRLDEPLLQIPQNIQVVTSQVLADQQVISMSDGLIRNVSGAVRLEHWGDMYTNITMRGSQIQAFRNGFNVVSSYWGPLTEDMSFVDHIEFVKGPAGFMLSNGDPSGLYNVVTKKPTGQTKGEVSFTTGSFNLNRATLDLDGKLSKDGKLLYRLNLSAQNKGSFRANEFNDRYVIAPVISYQIDDKTKLTAEYVYQRAHMSDVGSYYVFSPKGYAVLPRNFTQLPAGLPPTNINDHSFSLNLQHQLADNWKLTAQAARYNSSQLGTSMWADTVFADGRYVRNAGIWEAKSTMSLAQVFLNGKVTTGSIVHKILGGIDMANKNYVADYAQTKSLDTKATPFDPYQEGIPTLNNPANGYPTFDRTLNLEARAAAGSGLINSRYSSLYVQDELGFFDNRVRLTLAGRYTSIQMSDFNTPEEAKHFTPRVGLSVSIDDQTSVYGLRDQTFLPQAGKVSVGKLQPLTGTNTEFGIKKDWANGQWNTTLSVYRILRNNELTADPNAAPNSGLSIIFGQKKSQGLEFDLRGEVLPGLALTANYAYTDSKVSKVNPELAASPDNTIKVGDIVPGYSKHVANAWLSYKLSSGGLKGTGISLGGTYLAGRQTDTWSVGLEKLPNYFKMDAGLFWEGAKMRITGNVFNVLDKYTYSGSYYSYLNAYYWQADAPRNYRLSIAYRF</sequence>